<dbReference type="GO" id="GO:0004644">
    <property type="term" value="F:phosphoribosylglycinamide formyltransferase activity"/>
    <property type="evidence" value="ECO:0007669"/>
    <property type="project" value="UniProtKB-UniRule"/>
</dbReference>
<dbReference type="UniPathway" id="UPA00074">
    <property type="reaction ID" value="UER00126"/>
</dbReference>
<dbReference type="SUPFAM" id="SSF53328">
    <property type="entry name" value="Formyltransferase"/>
    <property type="match status" value="1"/>
</dbReference>
<feature type="site" description="Raises pKa of active site His" evidence="4">
    <location>
        <position position="165"/>
    </location>
</feature>
<proteinExistence type="inferred from homology"/>
<dbReference type="EMBL" id="CP003944">
    <property type="protein sequence ID" value="AFZ49730.1"/>
    <property type="molecule type" value="Genomic_DNA"/>
</dbReference>
<gene>
    <name evidence="4" type="primary">purN</name>
    <name evidence="6" type="ORF">Dacsa_1009</name>
</gene>
<evidence type="ECO:0000256" key="4">
    <source>
        <dbReference type="HAMAP-Rule" id="MF_01930"/>
    </source>
</evidence>
<dbReference type="AlphaFoldDB" id="K9YTR7"/>
<feature type="binding site" evidence="4">
    <location>
        <position position="85"/>
    </location>
    <ligand>
        <name>(6R)-10-formyltetrahydrofolate</name>
        <dbReference type="ChEBI" id="CHEBI:195366"/>
    </ligand>
</feature>
<organism evidence="6 7">
    <name type="scientific">Dactylococcopsis salina (strain PCC 8305)</name>
    <name type="common">Myxobactron salinum</name>
    <dbReference type="NCBI Taxonomy" id="13035"/>
    <lineage>
        <taxon>Bacteria</taxon>
        <taxon>Bacillati</taxon>
        <taxon>Cyanobacteriota</taxon>
        <taxon>Cyanophyceae</taxon>
        <taxon>Nodosilineales</taxon>
        <taxon>Cymatolegaceae</taxon>
        <taxon>Dactylococcopsis</taxon>
    </lineage>
</organism>
<sequence length="212" mass="23002">MTDSVIISPDVSWSDLSLPTPIALGVMASGKGSNFVAVANAIREGKLNAEIKVVIYNKAQAKVKEKAEALGIPTVFCNHRDYSHREAFDEVLVETLKAYQVHWIVMAGWMRVVTPVLINAFPDRLINIHPSLLPSFKGIDGVKQALAAEVKIAGCTVHLVRLEVDSGPILMQAAVPILADDTEATLHQRIQTQEYAILPRAIALAAQSCLIS</sequence>
<keyword evidence="2 4" id="KW-0808">Transferase</keyword>
<dbReference type="InterPro" id="IPR002376">
    <property type="entry name" value="Formyl_transf_N"/>
</dbReference>
<dbReference type="EC" id="2.1.2.2" evidence="4"/>
<dbReference type="RefSeq" id="WP_015228740.1">
    <property type="nucleotide sequence ID" value="NC_019780.1"/>
</dbReference>
<dbReference type="InterPro" id="IPR036477">
    <property type="entry name" value="Formyl_transf_N_sf"/>
</dbReference>
<dbReference type="eggNOG" id="COG0299">
    <property type="taxonomic scope" value="Bacteria"/>
</dbReference>
<reference evidence="6" key="1">
    <citation type="submission" date="2012-04" db="EMBL/GenBank/DDBJ databases">
        <title>Finished genome of Dactylococcopsis salina PCC 8305.</title>
        <authorList>
            <consortium name="US DOE Joint Genome Institute"/>
            <person name="Gugger M."/>
            <person name="Coursin T."/>
            <person name="Rippka R."/>
            <person name="Tandeau De Marsac N."/>
            <person name="Huntemann M."/>
            <person name="Wei C.-L."/>
            <person name="Han J."/>
            <person name="Detter J.C."/>
            <person name="Han C."/>
            <person name="Tapia R."/>
            <person name="Daligault H."/>
            <person name="Chen A."/>
            <person name="Krypides N."/>
            <person name="Mavromatis K."/>
            <person name="Markowitz V."/>
            <person name="Szeto E."/>
            <person name="Ivanova N."/>
            <person name="Ovchinnikova G."/>
            <person name="Pagani I."/>
            <person name="Pati A."/>
            <person name="Goodwin L."/>
            <person name="Peters L."/>
            <person name="Pitluck S."/>
            <person name="Woyke T."/>
            <person name="Kerfeld C."/>
        </authorList>
    </citation>
    <scope>NUCLEOTIDE SEQUENCE [LARGE SCALE GENOMIC DNA]</scope>
    <source>
        <strain evidence="6">PCC 8305</strain>
    </source>
</reference>
<dbReference type="NCBIfam" id="TIGR00639">
    <property type="entry name" value="PurN"/>
    <property type="match status" value="1"/>
</dbReference>
<dbReference type="KEGG" id="dsl:Dacsa_1009"/>
<feature type="active site" description="Proton donor" evidence="4">
    <location>
        <position position="129"/>
    </location>
</feature>
<protein>
    <recommendedName>
        <fullName evidence="4">Phosphoribosylglycinamide formyltransferase</fullName>
        <ecNumber evidence="4">2.1.2.2</ecNumber>
    </recommendedName>
    <alternativeName>
        <fullName evidence="4">5'-phosphoribosylglycinamide transformylase</fullName>
    </alternativeName>
    <alternativeName>
        <fullName evidence="4">GAR transformylase</fullName>
        <shortName evidence="4">GART</shortName>
    </alternativeName>
</protein>
<comment type="similarity">
    <text evidence="4">Belongs to the GART family.</text>
</comment>
<name>K9YTR7_DACS8</name>
<comment type="pathway">
    <text evidence="1 4">Purine metabolism; IMP biosynthesis via de novo pathway; N(2)-formyl-N(1)-(5-phospho-D-ribosyl)glycinamide from N(1)-(5-phospho-D-ribosyl)glycinamide (10-formyl THF route): step 1/1.</text>
</comment>
<dbReference type="HOGENOM" id="CLU_038395_1_2_3"/>
<comment type="caution">
    <text evidence="4">Lacks conserved residue(s) required for the propagation of feature annotation.</text>
</comment>
<dbReference type="STRING" id="13035.Dacsa_1009"/>
<dbReference type="InterPro" id="IPR004607">
    <property type="entry name" value="GART"/>
</dbReference>
<comment type="function">
    <text evidence="4">Catalyzes the transfer of a formyl group from 10-formyltetrahydrofolate to 5-phospho-ribosyl-glycinamide (GAR), producing 5-phospho-ribosyl-N-formylglycinamide (FGAR) and tetrahydrofolate.</text>
</comment>
<evidence type="ECO:0000313" key="6">
    <source>
        <dbReference type="EMBL" id="AFZ49730.1"/>
    </source>
</evidence>
<feature type="binding site" evidence="4">
    <location>
        <position position="127"/>
    </location>
    <ligand>
        <name>(6R)-10-formyltetrahydrofolate</name>
        <dbReference type="ChEBI" id="CHEBI:195366"/>
    </ligand>
</feature>
<dbReference type="OrthoDB" id="9806170at2"/>
<evidence type="ECO:0000256" key="3">
    <source>
        <dbReference type="ARBA" id="ARBA00022755"/>
    </source>
</evidence>
<dbReference type="Gene3D" id="3.40.50.170">
    <property type="entry name" value="Formyl transferase, N-terminal domain"/>
    <property type="match status" value="1"/>
</dbReference>
<feature type="binding site" evidence="4">
    <location>
        <begin position="32"/>
        <end position="34"/>
    </location>
    <ligand>
        <name>N(1)-(5-phospho-beta-D-ribosyl)glycinamide</name>
        <dbReference type="ChEBI" id="CHEBI:143788"/>
    </ligand>
</feature>
<evidence type="ECO:0000256" key="2">
    <source>
        <dbReference type="ARBA" id="ARBA00022679"/>
    </source>
</evidence>
<feature type="domain" description="Formyl transferase N-terminal" evidence="5">
    <location>
        <begin position="26"/>
        <end position="202"/>
    </location>
</feature>
<evidence type="ECO:0000259" key="5">
    <source>
        <dbReference type="Pfam" id="PF00551"/>
    </source>
</evidence>
<dbReference type="GO" id="GO:0005829">
    <property type="term" value="C:cytosol"/>
    <property type="evidence" value="ECO:0007669"/>
    <property type="project" value="TreeGrafter"/>
</dbReference>
<keyword evidence="3 4" id="KW-0658">Purine biosynthesis</keyword>
<dbReference type="CDD" id="cd08645">
    <property type="entry name" value="FMT_core_GART"/>
    <property type="match status" value="1"/>
</dbReference>
<dbReference type="GO" id="GO:0006189">
    <property type="term" value="P:'de novo' IMP biosynthetic process"/>
    <property type="evidence" value="ECO:0007669"/>
    <property type="project" value="UniProtKB-UniRule"/>
</dbReference>
<dbReference type="PANTHER" id="PTHR43369:SF2">
    <property type="entry name" value="PHOSPHORIBOSYLGLYCINAMIDE FORMYLTRANSFERASE"/>
    <property type="match status" value="1"/>
</dbReference>
<evidence type="ECO:0000256" key="1">
    <source>
        <dbReference type="ARBA" id="ARBA00005054"/>
    </source>
</evidence>
<dbReference type="Proteomes" id="UP000010482">
    <property type="component" value="Chromosome"/>
</dbReference>
<dbReference type="HAMAP" id="MF_01930">
    <property type="entry name" value="PurN"/>
    <property type="match status" value="1"/>
</dbReference>
<dbReference type="PANTHER" id="PTHR43369">
    <property type="entry name" value="PHOSPHORIBOSYLGLYCINAMIDE FORMYLTRANSFERASE"/>
    <property type="match status" value="1"/>
</dbReference>
<dbReference type="Pfam" id="PF00551">
    <property type="entry name" value="Formyl_trans_N"/>
    <property type="match status" value="1"/>
</dbReference>
<evidence type="ECO:0000313" key="7">
    <source>
        <dbReference type="Proteomes" id="UP000010482"/>
    </source>
</evidence>
<accession>K9YTR7</accession>
<comment type="catalytic activity">
    <reaction evidence="4">
        <text>N(1)-(5-phospho-beta-D-ribosyl)glycinamide + (6R)-10-formyltetrahydrofolate = N(2)-formyl-N(1)-(5-phospho-beta-D-ribosyl)glycinamide + (6S)-5,6,7,8-tetrahydrofolate + H(+)</text>
        <dbReference type="Rhea" id="RHEA:15053"/>
        <dbReference type="ChEBI" id="CHEBI:15378"/>
        <dbReference type="ChEBI" id="CHEBI:57453"/>
        <dbReference type="ChEBI" id="CHEBI:143788"/>
        <dbReference type="ChEBI" id="CHEBI:147286"/>
        <dbReference type="ChEBI" id="CHEBI:195366"/>
        <dbReference type="EC" id="2.1.2.2"/>
    </reaction>
</comment>
<keyword evidence="7" id="KW-1185">Reference proteome</keyword>
<dbReference type="PATRIC" id="fig|13035.3.peg.1135"/>